<proteinExistence type="predicted"/>
<keyword evidence="2" id="KW-1185">Reference proteome</keyword>
<organism evidence="1 2">
    <name type="scientific">Byssothecium circinans</name>
    <dbReference type="NCBI Taxonomy" id="147558"/>
    <lineage>
        <taxon>Eukaryota</taxon>
        <taxon>Fungi</taxon>
        <taxon>Dikarya</taxon>
        <taxon>Ascomycota</taxon>
        <taxon>Pezizomycotina</taxon>
        <taxon>Dothideomycetes</taxon>
        <taxon>Pleosporomycetidae</taxon>
        <taxon>Pleosporales</taxon>
        <taxon>Massarineae</taxon>
        <taxon>Massarinaceae</taxon>
        <taxon>Byssothecium</taxon>
    </lineage>
</organism>
<protein>
    <submittedName>
        <fullName evidence="1">Uncharacterized protein</fullName>
    </submittedName>
</protein>
<evidence type="ECO:0000313" key="1">
    <source>
        <dbReference type="EMBL" id="KAF1954290.1"/>
    </source>
</evidence>
<dbReference type="AlphaFoldDB" id="A0A6A5TQP7"/>
<name>A0A6A5TQP7_9PLEO</name>
<gene>
    <name evidence="1" type="ORF">CC80DRAFT_567426</name>
</gene>
<sequence>MAREIGLGTDAAPRNLPFPRYANITAVELLTFLPNCLRSADIVYRFASNGGTRAIIWSIVNTVRDFERQWNGNSCGRMIYKAMRDAGFKGWTMTLHDKWHTDARKKVWDEWTIDVAGFRLPCQIGEKGELAEDIPFADLARGVRFFPKRGDRLDLTRMVEYCMRNVDEEWMYPRDYDKLLQLLGGPMPVKSRNVDRVCFIRWAKLEPPPPRVRPPPSPRIKASPSELIDEESLRVSPEIIPYHQGLLRWVPPPCDAAPPLPQNIIQEALAELKASGMVNPFDPYAFKGPRNQAPFRPLETIGEPRMDDVSGWAENLRFAKEQRMTFGDEQCEGWNEGPTHMEKLYEARLEQKWVSMEWLVWREAHEQRMRELSEERKAERDYGEGSGVIPEYWRHWG</sequence>
<evidence type="ECO:0000313" key="2">
    <source>
        <dbReference type="Proteomes" id="UP000800035"/>
    </source>
</evidence>
<dbReference type="Proteomes" id="UP000800035">
    <property type="component" value="Unassembled WGS sequence"/>
</dbReference>
<reference evidence="1" key="1">
    <citation type="journal article" date="2020" name="Stud. Mycol.">
        <title>101 Dothideomycetes genomes: a test case for predicting lifestyles and emergence of pathogens.</title>
        <authorList>
            <person name="Haridas S."/>
            <person name="Albert R."/>
            <person name="Binder M."/>
            <person name="Bloem J."/>
            <person name="Labutti K."/>
            <person name="Salamov A."/>
            <person name="Andreopoulos B."/>
            <person name="Baker S."/>
            <person name="Barry K."/>
            <person name="Bills G."/>
            <person name="Bluhm B."/>
            <person name="Cannon C."/>
            <person name="Castanera R."/>
            <person name="Culley D."/>
            <person name="Daum C."/>
            <person name="Ezra D."/>
            <person name="Gonzalez J."/>
            <person name="Henrissat B."/>
            <person name="Kuo A."/>
            <person name="Liang C."/>
            <person name="Lipzen A."/>
            <person name="Lutzoni F."/>
            <person name="Magnuson J."/>
            <person name="Mondo S."/>
            <person name="Nolan M."/>
            <person name="Ohm R."/>
            <person name="Pangilinan J."/>
            <person name="Park H.-J."/>
            <person name="Ramirez L."/>
            <person name="Alfaro M."/>
            <person name="Sun H."/>
            <person name="Tritt A."/>
            <person name="Yoshinaga Y."/>
            <person name="Zwiers L.-H."/>
            <person name="Turgeon B."/>
            <person name="Goodwin S."/>
            <person name="Spatafora J."/>
            <person name="Crous P."/>
            <person name="Grigoriev I."/>
        </authorList>
    </citation>
    <scope>NUCLEOTIDE SEQUENCE</scope>
    <source>
        <strain evidence="1">CBS 675.92</strain>
    </source>
</reference>
<dbReference type="OrthoDB" id="3799525at2759"/>
<accession>A0A6A5TQP7</accession>
<dbReference type="EMBL" id="ML976999">
    <property type="protein sequence ID" value="KAF1954290.1"/>
    <property type="molecule type" value="Genomic_DNA"/>
</dbReference>